<dbReference type="Pfam" id="PF17862">
    <property type="entry name" value="AAA_lid_3"/>
    <property type="match status" value="1"/>
</dbReference>
<dbReference type="InterPro" id="IPR050168">
    <property type="entry name" value="AAA_ATPase_domain"/>
</dbReference>
<gene>
    <name evidence="7" type="ORF">QTN89_08180</name>
</gene>
<dbReference type="SUPFAM" id="SSF52540">
    <property type="entry name" value="P-loop containing nucleoside triphosphate hydrolases"/>
    <property type="match status" value="1"/>
</dbReference>
<name>A0ABT7PGM9_9BACT</name>
<accession>A0ABT7PGM9</accession>
<evidence type="ECO:0000256" key="5">
    <source>
        <dbReference type="SAM" id="MobiDB-lite"/>
    </source>
</evidence>
<feature type="repeat" description="TPR" evidence="3">
    <location>
        <begin position="89"/>
        <end position="122"/>
    </location>
</feature>
<dbReference type="Gene3D" id="3.40.50.300">
    <property type="entry name" value="P-loop containing nucleotide triphosphate hydrolases"/>
    <property type="match status" value="1"/>
</dbReference>
<sequence length="454" mass="49933">MSDQKTIESLRMALEVSPDNVPLRLHLAEILLGLRQYEDSETLLRAGLVNRPDHAELKLALANAFYLQQKDNEAIVLVETIGKQDAKYAEALLLQARLLARGGETRQAANVYRSAIDEDPDLVDEALGEELGVFPAPAWGEPSDPESQPWRQAQPAGDQQLTPQSTFEIERPTVSFDDVGGMDSIKEEIRMKIIHPLTHPEIYKAYGKSIGGGILMYGPPGCGKTHLARATAGQVNAKFMSVGIHQILDMWIGNSEKQLHALFEQARKNSPCVLFFDEVDALGASRTDMKTSGSRHLINQFLSELDGINASNEGVLILAATNAPWHLDSAFRRPGRFDRVLFVPPPDRPARSGILEIMLAGKPIDKVSYETLAKKAEGFSGADLKAVVDVAIEAKLSEAMKEGIPKPLTTKDLQQAMSKVKPSTSEWFSTAKNYALFSNQGGAYDDILDYLKLR</sequence>
<dbReference type="PROSITE" id="PS00674">
    <property type="entry name" value="AAA"/>
    <property type="match status" value="1"/>
</dbReference>
<dbReference type="Proteomes" id="UP001239462">
    <property type="component" value="Unassembled WGS sequence"/>
</dbReference>
<evidence type="ECO:0000313" key="8">
    <source>
        <dbReference type="Proteomes" id="UP001239462"/>
    </source>
</evidence>
<feature type="region of interest" description="Disordered" evidence="5">
    <location>
        <begin position="137"/>
        <end position="162"/>
    </location>
</feature>
<dbReference type="InterPro" id="IPR003959">
    <property type="entry name" value="ATPase_AAA_core"/>
</dbReference>
<evidence type="ECO:0000256" key="1">
    <source>
        <dbReference type="ARBA" id="ARBA00022741"/>
    </source>
</evidence>
<evidence type="ECO:0000256" key="2">
    <source>
        <dbReference type="ARBA" id="ARBA00022840"/>
    </source>
</evidence>
<dbReference type="Gene3D" id="1.25.40.10">
    <property type="entry name" value="Tetratricopeptide repeat domain"/>
    <property type="match status" value="1"/>
</dbReference>
<reference evidence="7 8" key="1">
    <citation type="submission" date="2023-06" db="EMBL/GenBank/DDBJ databases">
        <title>Roseiconus lacunae JC819 isolated from Gulf of Mannar region, Tamil Nadu.</title>
        <authorList>
            <person name="Pk S."/>
            <person name="Ch S."/>
            <person name="Ch V.R."/>
        </authorList>
    </citation>
    <scope>NUCLEOTIDE SEQUENCE [LARGE SCALE GENOMIC DNA]</scope>
    <source>
        <strain evidence="7 8">JC819</strain>
    </source>
</reference>
<dbReference type="InterPro" id="IPR041569">
    <property type="entry name" value="AAA_lid_3"/>
</dbReference>
<evidence type="ECO:0000313" key="7">
    <source>
        <dbReference type="EMBL" id="MDM4015401.1"/>
    </source>
</evidence>
<dbReference type="Pfam" id="PF00004">
    <property type="entry name" value="AAA"/>
    <property type="match status" value="1"/>
</dbReference>
<keyword evidence="8" id="KW-1185">Reference proteome</keyword>
<dbReference type="RefSeq" id="WP_149495486.1">
    <property type="nucleotide sequence ID" value="NZ_CP141221.1"/>
</dbReference>
<dbReference type="InterPro" id="IPR019734">
    <property type="entry name" value="TPR_rpt"/>
</dbReference>
<dbReference type="Pfam" id="PF14559">
    <property type="entry name" value="TPR_19"/>
    <property type="match status" value="1"/>
</dbReference>
<dbReference type="EMBL" id="JASZZN010000005">
    <property type="protein sequence ID" value="MDM4015401.1"/>
    <property type="molecule type" value="Genomic_DNA"/>
</dbReference>
<evidence type="ECO:0000256" key="3">
    <source>
        <dbReference type="PROSITE-ProRule" id="PRU00339"/>
    </source>
</evidence>
<evidence type="ECO:0000259" key="6">
    <source>
        <dbReference type="SMART" id="SM00382"/>
    </source>
</evidence>
<dbReference type="InterPro" id="IPR011990">
    <property type="entry name" value="TPR-like_helical_dom_sf"/>
</dbReference>
<feature type="compositionally biased region" description="Polar residues" evidence="5">
    <location>
        <begin position="145"/>
        <end position="162"/>
    </location>
</feature>
<dbReference type="Gene3D" id="1.10.8.60">
    <property type="match status" value="1"/>
</dbReference>
<dbReference type="PANTHER" id="PTHR23077">
    <property type="entry name" value="AAA-FAMILY ATPASE"/>
    <property type="match status" value="1"/>
</dbReference>
<proteinExistence type="inferred from homology"/>
<dbReference type="InterPro" id="IPR027417">
    <property type="entry name" value="P-loop_NTPase"/>
</dbReference>
<evidence type="ECO:0000256" key="4">
    <source>
        <dbReference type="RuleBase" id="RU003651"/>
    </source>
</evidence>
<dbReference type="PANTHER" id="PTHR23077:SF171">
    <property type="entry name" value="NUCLEAR VALOSIN-CONTAINING PROTEIN-LIKE"/>
    <property type="match status" value="1"/>
</dbReference>
<dbReference type="SMART" id="SM00028">
    <property type="entry name" value="TPR"/>
    <property type="match status" value="3"/>
</dbReference>
<dbReference type="InterPro" id="IPR003960">
    <property type="entry name" value="ATPase_AAA_CS"/>
</dbReference>
<comment type="similarity">
    <text evidence="4">Belongs to the AAA ATPase family.</text>
</comment>
<dbReference type="SUPFAM" id="SSF48452">
    <property type="entry name" value="TPR-like"/>
    <property type="match status" value="1"/>
</dbReference>
<dbReference type="PROSITE" id="PS50005">
    <property type="entry name" value="TPR"/>
    <property type="match status" value="1"/>
</dbReference>
<organism evidence="7 8">
    <name type="scientific">Roseiconus lacunae</name>
    <dbReference type="NCBI Taxonomy" id="2605694"/>
    <lineage>
        <taxon>Bacteria</taxon>
        <taxon>Pseudomonadati</taxon>
        <taxon>Planctomycetota</taxon>
        <taxon>Planctomycetia</taxon>
        <taxon>Pirellulales</taxon>
        <taxon>Pirellulaceae</taxon>
        <taxon>Roseiconus</taxon>
    </lineage>
</organism>
<dbReference type="InterPro" id="IPR003593">
    <property type="entry name" value="AAA+_ATPase"/>
</dbReference>
<keyword evidence="1 4" id="KW-0547">Nucleotide-binding</keyword>
<comment type="caution">
    <text evidence="7">The sequence shown here is derived from an EMBL/GenBank/DDBJ whole genome shotgun (WGS) entry which is preliminary data.</text>
</comment>
<keyword evidence="2 4" id="KW-0067">ATP-binding</keyword>
<keyword evidence="3" id="KW-0802">TPR repeat</keyword>
<feature type="domain" description="AAA+ ATPase" evidence="6">
    <location>
        <begin position="210"/>
        <end position="347"/>
    </location>
</feature>
<protein>
    <submittedName>
        <fullName evidence="7">AAA family ATPase</fullName>
    </submittedName>
</protein>
<dbReference type="SMART" id="SM00382">
    <property type="entry name" value="AAA"/>
    <property type="match status" value="1"/>
</dbReference>